<gene>
    <name evidence="1" type="ORF">FYJ24_04120</name>
</gene>
<name>A0A6N7W643_9ACTO</name>
<protein>
    <submittedName>
        <fullName evidence="1">Uncharacterized protein</fullName>
    </submittedName>
</protein>
<organism evidence="1 2">
    <name type="scientific">Scrofimicrobium canadense</name>
    <dbReference type="NCBI Taxonomy" id="2652290"/>
    <lineage>
        <taxon>Bacteria</taxon>
        <taxon>Bacillati</taxon>
        <taxon>Actinomycetota</taxon>
        <taxon>Actinomycetes</taxon>
        <taxon>Actinomycetales</taxon>
        <taxon>Actinomycetaceae</taxon>
        <taxon>Scrofimicrobium</taxon>
    </lineage>
</organism>
<evidence type="ECO:0000313" key="1">
    <source>
        <dbReference type="EMBL" id="MSS83963.1"/>
    </source>
</evidence>
<dbReference type="AlphaFoldDB" id="A0A6N7W643"/>
<sequence>MSESSSWSETRREIARLQAERLAERKAAESLQARAFLEKFVTAALTMGPAPVPLRVHGRTGNSAATTLSGWYLKVDESVAVDTSGNYYLLQMDLSFLDRFRRLTPTPTAPPLVLGAGGRDGETMDLTARLTQLQPKWREVEAD</sequence>
<reference evidence="1 2" key="1">
    <citation type="submission" date="2019-08" db="EMBL/GenBank/DDBJ databases">
        <title>In-depth cultivation of the pig gut microbiome towards novel bacterial diversity and tailored functional studies.</title>
        <authorList>
            <person name="Wylensek D."/>
            <person name="Hitch T.C.A."/>
            <person name="Clavel T."/>
        </authorList>
    </citation>
    <scope>NUCLEOTIDE SEQUENCE [LARGE SCALE GENOMIC DNA]</scope>
    <source>
        <strain evidence="1 2">WB03_NA08</strain>
    </source>
</reference>
<dbReference type="EMBL" id="VULO01000004">
    <property type="protein sequence ID" value="MSS83963.1"/>
    <property type="molecule type" value="Genomic_DNA"/>
</dbReference>
<keyword evidence="2" id="KW-1185">Reference proteome</keyword>
<evidence type="ECO:0000313" key="2">
    <source>
        <dbReference type="Proteomes" id="UP000470875"/>
    </source>
</evidence>
<dbReference type="RefSeq" id="WP_154543884.1">
    <property type="nucleotide sequence ID" value="NZ_VULO01000004.1"/>
</dbReference>
<comment type="caution">
    <text evidence="1">The sequence shown here is derived from an EMBL/GenBank/DDBJ whole genome shotgun (WGS) entry which is preliminary data.</text>
</comment>
<dbReference type="Proteomes" id="UP000470875">
    <property type="component" value="Unassembled WGS sequence"/>
</dbReference>
<accession>A0A6N7W643</accession>
<proteinExistence type="predicted"/>